<dbReference type="SMART" id="SM00332">
    <property type="entry name" value="PP2Cc"/>
    <property type="match status" value="1"/>
</dbReference>
<dbReference type="PROSITE" id="PS51746">
    <property type="entry name" value="PPM_2"/>
    <property type="match status" value="1"/>
</dbReference>
<dbReference type="InterPro" id="IPR036457">
    <property type="entry name" value="PPM-type-like_dom_sf"/>
</dbReference>
<dbReference type="Pfam" id="PF13672">
    <property type="entry name" value="PP2C_2"/>
    <property type="match status" value="1"/>
</dbReference>
<dbReference type="Gene3D" id="3.60.40.10">
    <property type="entry name" value="PPM-type phosphatase domain"/>
    <property type="match status" value="1"/>
</dbReference>
<dbReference type="Proteomes" id="UP000715781">
    <property type="component" value="Unassembled WGS sequence"/>
</dbReference>
<dbReference type="AlphaFoldDB" id="A0A951Q166"/>
<dbReference type="InterPro" id="IPR015655">
    <property type="entry name" value="PP2C"/>
</dbReference>
<dbReference type="EMBL" id="JAHHHN010000013">
    <property type="protein sequence ID" value="MBW4563426.1"/>
    <property type="molecule type" value="Genomic_DNA"/>
</dbReference>
<dbReference type="GO" id="GO:0004722">
    <property type="term" value="F:protein serine/threonine phosphatase activity"/>
    <property type="evidence" value="ECO:0007669"/>
    <property type="project" value="InterPro"/>
</dbReference>
<comment type="caution">
    <text evidence="2">The sequence shown here is derived from an EMBL/GenBank/DDBJ whole genome shotgun (WGS) entry which is preliminary data.</text>
</comment>
<sequence length="248" mass="27767">MKLNFTGFSDPGLVRSNNQDAYYIDPEGRFFIVADGMGGHAGGEEASRIATREIQAYLENNWQSSESSQELLAQALWRANEAILQDQQNYPERADMGTTAVVVVFRAPESPWCAHVGDSRLYRFRESRLEQITEDHTWVARAIKLGDITFDEARIHPFRHVLSRCLGREDLHQIDVQPLDVKVGDLLLLCSDGLTEELADQNITDCLKENYLVEKAVYSLVEAAKAQGGHDNITVAIVAVEDTSQNSQ</sequence>
<evidence type="ECO:0000313" key="3">
    <source>
        <dbReference type="Proteomes" id="UP000715781"/>
    </source>
</evidence>
<gene>
    <name evidence="2" type="ORF">KME32_20225</name>
</gene>
<organism evidence="2 3">
    <name type="scientific">Mojavia pulchra JT2-VF2</name>
    <dbReference type="NCBI Taxonomy" id="287848"/>
    <lineage>
        <taxon>Bacteria</taxon>
        <taxon>Bacillati</taxon>
        <taxon>Cyanobacteriota</taxon>
        <taxon>Cyanophyceae</taxon>
        <taxon>Nostocales</taxon>
        <taxon>Nostocaceae</taxon>
    </lineage>
</organism>
<name>A0A951Q166_9NOST</name>
<dbReference type="SUPFAM" id="SSF81606">
    <property type="entry name" value="PP2C-like"/>
    <property type="match status" value="1"/>
</dbReference>
<proteinExistence type="predicted"/>
<evidence type="ECO:0000313" key="2">
    <source>
        <dbReference type="EMBL" id="MBW4563426.1"/>
    </source>
</evidence>
<dbReference type="CDD" id="cd00143">
    <property type="entry name" value="PP2Cc"/>
    <property type="match status" value="1"/>
</dbReference>
<dbReference type="InterPro" id="IPR001932">
    <property type="entry name" value="PPM-type_phosphatase-like_dom"/>
</dbReference>
<dbReference type="PANTHER" id="PTHR47992">
    <property type="entry name" value="PROTEIN PHOSPHATASE"/>
    <property type="match status" value="1"/>
</dbReference>
<dbReference type="SMART" id="SM00331">
    <property type="entry name" value="PP2C_SIG"/>
    <property type="match status" value="1"/>
</dbReference>
<accession>A0A951Q166</accession>
<dbReference type="NCBIfam" id="NF033484">
    <property type="entry name" value="Stp1_PP2C_phos"/>
    <property type="match status" value="1"/>
</dbReference>
<feature type="domain" description="PPM-type phosphatase" evidence="1">
    <location>
        <begin position="4"/>
        <end position="240"/>
    </location>
</feature>
<reference evidence="2" key="2">
    <citation type="journal article" date="2022" name="Microbiol. Resour. Announc.">
        <title>Metagenome Sequencing to Explore Phylogenomics of Terrestrial Cyanobacteria.</title>
        <authorList>
            <person name="Ward R.D."/>
            <person name="Stajich J.E."/>
            <person name="Johansen J.R."/>
            <person name="Huntemann M."/>
            <person name="Clum A."/>
            <person name="Foster B."/>
            <person name="Foster B."/>
            <person name="Roux S."/>
            <person name="Palaniappan K."/>
            <person name="Varghese N."/>
            <person name="Mukherjee S."/>
            <person name="Reddy T.B.K."/>
            <person name="Daum C."/>
            <person name="Copeland A."/>
            <person name="Chen I.A."/>
            <person name="Ivanova N.N."/>
            <person name="Kyrpides N.C."/>
            <person name="Shapiro N."/>
            <person name="Eloe-Fadrosh E.A."/>
            <person name="Pietrasiak N."/>
        </authorList>
    </citation>
    <scope>NUCLEOTIDE SEQUENCE</scope>
    <source>
        <strain evidence="2">JT2-VF2</strain>
    </source>
</reference>
<protein>
    <submittedName>
        <fullName evidence="2">Stp1/IreP family PP2C-type Ser/Thr phosphatase</fullName>
    </submittedName>
</protein>
<evidence type="ECO:0000259" key="1">
    <source>
        <dbReference type="PROSITE" id="PS51746"/>
    </source>
</evidence>
<reference evidence="2" key="1">
    <citation type="submission" date="2021-05" db="EMBL/GenBank/DDBJ databases">
        <authorList>
            <person name="Pietrasiak N."/>
            <person name="Ward R."/>
            <person name="Stajich J.E."/>
            <person name="Kurbessoian T."/>
        </authorList>
    </citation>
    <scope>NUCLEOTIDE SEQUENCE</scope>
    <source>
        <strain evidence="2">JT2-VF2</strain>
    </source>
</reference>